<accession>A0A1I3E422</accession>
<protein>
    <submittedName>
        <fullName evidence="1">Uncharacterized protein</fullName>
    </submittedName>
</protein>
<dbReference type="OrthoDB" id="793848at2"/>
<reference evidence="1 2" key="1">
    <citation type="submission" date="2016-10" db="EMBL/GenBank/DDBJ databases">
        <authorList>
            <person name="de Groot N.N."/>
        </authorList>
    </citation>
    <scope>NUCLEOTIDE SEQUENCE [LARGE SCALE GENOMIC DNA]</scope>
    <source>
        <strain evidence="1 2">RK1</strain>
    </source>
</reference>
<dbReference type="Proteomes" id="UP000198670">
    <property type="component" value="Unassembled WGS sequence"/>
</dbReference>
<sequence length="210" mass="24588">MKKYNQPPIQLKGHYPIEVEEMMYYQYLPIKMAGSLEFRIPARLAIFEPIIDAVKLDFYRHSGKLYGLCENYIYLTAKHMFVAPGTNLNRLGWHSDGFGSDDISYIWCNTLPTVWTDGRPDPPNDDAEALKYFNAANDLSVYETEPFKIYRLDQYVVHACAVSDRPVLRSFVKVNISKDQYNLVGNSHNYLLDYDWEMKERNVERNHPMK</sequence>
<organism evidence="1 2">
    <name type="scientific">Parapedobacter indicus</name>
    <dbReference type="NCBI Taxonomy" id="1477437"/>
    <lineage>
        <taxon>Bacteria</taxon>
        <taxon>Pseudomonadati</taxon>
        <taxon>Bacteroidota</taxon>
        <taxon>Sphingobacteriia</taxon>
        <taxon>Sphingobacteriales</taxon>
        <taxon>Sphingobacteriaceae</taxon>
        <taxon>Parapedobacter</taxon>
    </lineage>
</organism>
<keyword evidence="2" id="KW-1185">Reference proteome</keyword>
<dbReference type="EMBL" id="FOQO01000001">
    <property type="protein sequence ID" value="SFH93734.1"/>
    <property type="molecule type" value="Genomic_DNA"/>
</dbReference>
<name>A0A1I3E422_9SPHI</name>
<gene>
    <name evidence="1" type="ORF">SAMN05444682_101757</name>
</gene>
<dbReference type="AlphaFoldDB" id="A0A1I3E422"/>
<dbReference type="RefSeq" id="WP_090624317.1">
    <property type="nucleotide sequence ID" value="NZ_FOQO01000001.1"/>
</dbReference>
<evidence type="ECO:0000313" key="2">
    <source>
        <dbReference type="Proteomes" id="UP000198670"/>
    </source>
</evidence>
<proteinExistence type="predicted"/>
<dbReference type="STRING" id="1477437.SAMN05444682_101757"/>
<evidence type="ECO:0000313" key="1">
    <source>
        <dbReference type="EMBL" id="SFH93734.1"/>
    </source>
</evidence>